<feature type="transmembrane region" description="Helical" evidence="10">
    <location>
        <begin position="166"/>
        <end position="184"/>
    </location>
</feature>
<dbReference type="InterPro" id="IPR003593">
    <property type="entry name" value="AAA+_ATPase"/>
</dbReference>
<organism evidence="13 14">
    <name type="scientific">Macrococcus hajekii</name>
    <dbReference type="NCBI Taxonomy" id="198482"/>
    <lineage>
        <taxon>Bacteria</taxon>
        <taxon>Bacillati</taxon>
        <taxon>Bacillota</taxon>
        <taxon>Bacilli</taxon>
        <taxon>Bacillales</taxon>
        <taxon>Staphylococcaceae</taxon>
        <taxon>Macrococcus</taxon>
    </lineage>
</organism>
<dbReference type="SMART" id="SM00382">
    <property type="entry name" value="AAA"/>
    <property type="match status" value="1"/>
</dbReference>
<dbReference type="RefSeq" id="WP_133429214.1">
    <property type="nucleotide sequence ID" value="NZ_BMCC01000001.1"/>
</dbReference>
<evidence type="ECO:0000256" key="5">
    <source>
        <dbReference type="ARBA" id="ARBA00022741"/>
    </source>
</evidence>
<feature type="transmembrane region" description="Helical" evidence="10">
    <location>
        <begin position="239"/>
        <end position="258"/>
    </location>
</feature>
<dbReference type="PROSITE" id="PS50893">
    <property type="entry name" value="ABC_TRANSPORTER_2"/>
    <property type="match status" value="1"/>
</dbReference>
<comment type="subcellular location">
    <subcellularLocation>
        <location evidence="1">Cell membrane</location>
        <topology evidence="1">Multi-pass membrane protein</topology>
    </subcellularLocation>
</comment>
<evidence type="ECO:0000256" key="2">
    <source>
        <dbReference type="ARBA" id="ARBA00022448"/>
    </source>
</evidence>
<dbReference type="Pfam" id="PF00664">
    <property type="entry name" value="ABC_membrane"/>
    <property type="match status" value="1"/>
</dbReference>
<dbReference type="AlphaFoldDB" id="A0A4R6BMS9"/>
<dbReference type="PANTHER" id="PTHR43394">
    <property type="entry name" value="ATP-DEPENDENT PERMEASE MDL1, MITOCHONDRIAL"/>
    <property type="match status" value="1"/>
</dbReference>
<feature type="transmembrane region" description="Helical" evidence="10">
    <location>
        <begin position="139"/>
        <end position="160"/>
    </location>
</feature>
<keyword evidence="14" id="KW-1185">Reference proteome</keyword>
<dbReference type="GO" id="GO:0005886">
    <property type="term" value="C:plasma membrane"/>
    <property type="evidence" value="ECO:0007669"/>
    <property type="project" value="UniProtKB-SubCell"/>
</dbReference>
<feature type="transmembrane region" description="Helical" evidence="10">
    <location>
        <begin position="278"/>
        <end position="296"/>
    </location>
</feature>
<feature type="domain" description="ABC transporter" evidence="11">
    <location>
        <begin position="332"/>
        <end position="565"/>
    </location>
</feature>
<keyword evidence="8 10" id="KW-0472">Membrane</keyword>
<dbReference type="GO" id="GO:0015421">
    <property type="term" value="F:ABC-type oligopeptide transporter activity"/>
    <property type="evidence" value="ECO:0007669"/>
    <property type="project" value="TreeGrafter"/>
</dbReference>
<gene>
    <name evidence="13" type="ORF">ERX37_03305</name>
</gene>
<evidence type="ECO:0000256" key="6">
    <source>
        <dbReference type="ARBA" id="ARBA00022840"/>
    </source>
</evidence>
<evidence type="ECO:0000256" key="9">
    <source>
        <dbReference type="ARBA" id="ARBA00025074"/>
    </source>
</evidence>
<accession>A0A4R6BMS9</accession>
<keyword evidence="7 10" id="KW-1133">Transmembrane helix</keyword>
<dbReference type="EMBL" id="SCWE01000001">
    <property type="protein sequence ID" value="TDM03126.1"/>
    <property type="molecule type" value="Genomic_DNA"/>
</dbReference>
<dbReference type="Proteomes" id="UP000295328">
    <property type="component" value="Unassembled WGS sequence"/>
</dbReference>
<keyword evidence="4 10" id="KW-0812">Transmembrane</keyword>
<dbReference type="SUPFAM" id="SSF52540">
    <property type="entry name" value="P-loop containing nucleoside triphosphate hydrolases"/>
    <property type="match status" value="1"/>
</dbReference>
<dbReference type="InterPro" id="IPR039421">
    <property type="entry name" value="Type_1_exporter"/>
</dbReference>
<feature type="transmembrane region" description="Helical" evidence="10">
    <location>
        <begin position="12"/>
        <end position="32"/>
    </location>
</feature>
<evidence type="ECO:0000313" key="13">
    <source>
        <dbReference type="EMBL" id="TDM03126.1"/>
    </source>
</evidence>
<evidence type="ECO:0000259" key="12">
    <source>
        <dbReference type="PROSITE" id="PS50929"/>
    </source>
</evidence>
<dbReference type="Pfam" id="PF00005">
    <property type="entry name" value="ABC_tran"/>
    <property type="match status" value="1"/>
</dbReference>
<dbReference type="PROSITE" id="PS00211">
    <property type="entry name" value="ABC_TRANSPORTER_1"/>
    <property type="match status" value="1"/>
</dbReference>
<evidence type="ECO:0000256" key="3">
    <source>
        <dbReference type="ARBA" id="ARBA00022475"/>
    </source>
</evidence>
<dbReference type="GO" id="GO:0005524">
    <property type="term" value="F:ATP binding"/>
    <property type="evidence" value="ECO:0007669"/>
    <property type="project" value="UniProtKB-KW"/>
</dbReference>
<dbReference type="FunFam" id="3.40.50.300:FF:000221">
    <property type="entry name" value="Multidrug ABC transporter ATP-binding protein"/>
    <property type="match status" value="1"/>
</dbReference>
<keyword evidence="5" id="KW-0547">Nucleotide-binding</keyword>
<keyword evidence="3" id="KW-1003">Cell membrane</keyword>
<feature type="transmembrane region" description="Helical" evidence="10">
    <location>
        <begin position="52"/>
        <end position="76"/>
    </location>
</feature>
<evidence type="ECO:0000259" key="11">
    <source>
        <dbReference type="PROSITE" id="PS50893"/>
    </source>
</evidence>
<dbReference type="InterPro" id="IPR011527">
    <property type="entry name" value="ABC1_TM_dom"/>
</dbReference>
<dbReference type="InterPro" id="IPR036640">
    <property type="entry name" value="ABC1_TM_sf"/>
</dbReference>
<reference evidence="13 14" key="1">
    <citation type="submission" date="2019-01" db="EMBL/GenBank/DDBJ databases">
        <title>Draft genome sequences of the type strains of six Macrococcus species.</title>
        <authorList>
            <person name="Mazhar S."/>
            <person name="Altermann E."/>
            <person name="Hill C."/>
            <person name="Mcauliffe O."/>
        </authorList>
    </citation>
    <scope>NUCLEOTIDE SEQUENCE [LARGE SCALE GENOMIC DNA]</scope>
    <source>
        <strain evidence="13 14">CCM4809</strain>
    </source>
</reference>
<sequence length="571" mass="63639">MKTVIKFTKPYIGLMIIAIILMLSELFVDMYAPILMKNIIDNGILKNDTGYIQLYLLIMLALSAMAFVAGILNSFISSHVCHMFSYDIRNALFRKIQGFSLKTLSRFKTSSLITRLTSDVIANEMVLFMSLRIMLKAPLSVIGSIIMSFIVAPDIALYLIMGTPLLALFLFFTARAGMKIFLIIQQRTDGLNRFIQQNLEGVRLIKSTLNGPYETEKFDDVASPIRVDTVRALRLMESIMPVLLLIMNGSLLLVIWFGSDLIQVNTLEVGSLVAVINYALRMQGGFSMFAFIIIAFSRAKSSADRISEVLLAPADEVVLNDDSHHSYHSNTVEFRNVTFKYPTGQQNVLEDISFKVNVGEKFVIMGQTGSGKSALLSLIPRMYEVSAGQILVNQQDVRDWDIKALRDFIGYVPQKTTLFTGSIIDNVRWGDSAATSEEVFNATQIAQIHDSIMNFDDDYATKVGQQGVNLSGGQKQRLAIARALIKKPGILILDDSTSALDIHTENRLFDSLKELDMTRIIVTQKIHTAKTADHILLLEAGHIVALGTHEELMNSSQLYRDIADSQGEAHD</sequence>
<protein>
    <submittedName>
        <fullName evidence="13">ABC transporter ATP-binding protein</fullName>
    </submittedName>
</protein>
<keyword evidence="2" id="KW-0813">Transport</keyword>
<keyword evidence="6 13" id="KW-0067">ATP-binding</keyword>
<dbReference type="PROSITE" id="PS50929">
    <property type="entry name" value="ABC_TM1F"/>
    <property type="match status" value="1"/>
</dbReference>
<dbReference type="InterPro" id="IPR017871">
    <property type="entry name" value="ABC_transporter-like_CS"/>
</dbReference>
<comment type="caution">
    <text evidence="13">The sequence shown here is derived from an EMBL/GenBank/DDBJ whole genome shotgun (WGS) entry which is preliminary data.</text>
</comment>
<evidence type="ECO:0000256" key="8">
    <source>
        <dbReference type="ARBA" id="ARBA00023136"/>
    </source>
</evidence>
<evidence type="ECO:0000256" key="7">
    <source>
        <dbReference type="ARBA" id="ARBA00022989"/>
    </source>
</evidence>
<evidence type="ECO:0000313" key="14">
    <source>
        <dbReference type="Proteomes" id="UP000295328"/>
    </source>
</evidence>
<dbReference type="PANTHER" id="PTHR43394:SF1">
    <property type="entry name" value="ATP-BINDING CASSETTE SUB-FAMILY B MEMBER 10, MITOCHONDRIAL"/>
    <property type="match status" value="1"/>
</dbReference>
<dbReference type="OrthoDB" id="9770415at2"/>
<dbReference type="GO" id="GO:0016887">
    <property type="term" value="F:ATP hydrolysis activity"/>
    <property type="evidence" value="ECO:0007669"/>
    <property type="project" value="InterPro"/>
</dbReference>
<comment type="function">
    <text evidence="9">May be involved in multidrug export. Transmembrane domains (TMD) form a pore in the cell membrane and the ATP-binding domain (NBD) is responsible for energy generation.</text>
</comment>
<proteinExistence type="predicted"/>
<dbReference type="CDD" id="cd18548">
    <property type="entry name" value="ABC_6TM_Tm287_like"/>
    <property type="match status" value="1"/>
</dbReference>
<name>A0A4R6BMS9_9STAP</name>
<dbReference type="Gene3D" id="1.20.1560.10">
    <property type="entry name" value="ABC transporter type 1, transmembrane domain"/>
    <property type="match status" value="1"/>
</dbReference>
<dbReference type="Gene3D" id="3.40.50.300">
    <property type="entry name" value="P-loop containing nucleotide triphosphate hydrolases"/>
    <property type="match status" value="1"/>
</dbReference>
<evidence type="ECO:0000256" key="10">
    <source>
        <dbReference type="SAM" id="Phobius"/>
    </source>
</evidence>
<feature type="domain" description="ABC transmembrane type-1" evidence="12">
    <location>
        <begin position="16"/>
        <end position="298"/>
    </location>
</feature>
<evidence type="ECO:0000256" key="1">
    <source>
        <dbReference type="ARBA" id="ARBA00004651"/>
    </source>
</evidence>
<dbReference type="InterPro" id="IPR027417">
    <property type="entry name" value="P-loop_NTPase"/>
</dbReference>
<dbReference type="SUPFAM" id="SSF90123">
    <property type="entry name" value="ABC transporter transmembrane region"/>
    <property type="match status" value="1"/>
</dbReference>
<dbReference type="InterPro" id="IPR003439">
    <property type="entry name" value="ABC_transporter-like_ATP-bd"/>
</dbReference>
<evidence type="ECO:0000256" key="4">
    <source>
        <dbReference type="ARBA" id="ARBA00022692"/>
    </source>
</evidence>